<gene>
    <name evidence="2" type="ORF">RchiOBHm_Chr2g0172721</name>
</gene>
<sequence length="154" mass="17100">MEDEHSPEQVPLKQAVPTHLFALPVDEGGKATEFRPFSIASPHMRAFGSPYSLASSPPSPSLHSSPSSATISTSPKPTPHEPRHRSLHRLHLLPRCHGLHRQPPRPPRRLRHPLPPRLPYHPRHRPRLLPKRLYHYPPSSSASASPTSSPTSSG</sequence>
<keyword evidence="3" id="KW-1185">Reference proteome</keyword>
<name>A0A2P6S5S5_ROSCH</name>
<feature type="region of interest" description="Disordered" evidence="1">
    <location>
        <begin position="45"/>
        <end position="154"/>
    </location>
</feature>
<feature type="compositionally biased region" description="Low complexity" evidence="1">
    <location>
        <begin position="49"/>
        <end position="75"/>
    </location>
</feature>
<dbReference type="AlphaFoldDB" id="A0A2P6S5S5"/>
<protein>
    <submittedName>
        <fullName evidence="2">Uncharacterized protein</fullName>
    </submittedName>
</protein>
<dbReference type="Proteomes" id="UP000238479">
    <property type="component" value="Chromosome 2"/>
</dbReference>
<dbReference type="EMBL" id="PDCK01000040">
    <property type="protein sequence ID" value="PRQ53999.1"/>
    <property type="molecule type" value="Genomic_DNA"/>
</dbReference>
<accession>A0A2P6S5S5</accession>
<evidence type="ECO:0000256" key="1">
    <source>
        <dbReference type="SAM" id="MobiDB-lite"/>
    </source>
</evidence>
<feature type="compositionally biased region" description="Low complexity" evidence="1">
    <location>
        <begin position="135"/>
        <end position="154"/>
    </location>
</feature>
<feature type="compositionally biased region" description="Basic residues" evidence="1">
    <location>
        <begin position="82"/>
        <end position="134"/>
    </location>
</feature>
<reference evidence="2 3" key="1">
    <citation type="journal article" date="2018" name="Nat. Genet.">
        <title>The Rosa genome provides new insights in the design of modern roses.</title>
        <authorList>
            <person name="Bendahmane M."/>
        </authorList>
    </citation>
    <scope>NUCLEOTIDE SEQUENCE [LARGE SCALE GENOMIC DNA]</scope>
    <source>
        <strain evidence="3">cv. Old Blush</strain>
    </source>
</reference>
<evidence type="ECO:0000313" key="3">
    <source>
        <dbReference type="Proteomes" id="UP000238479"/>
    </source>
</evidence>
<organism evidence="2 3">
    <name type="scientific">Rosa chinensis</name>
    <name type="common">China rose</name>
    <dbReference type="NCBI Taxonomy" id="74649"/>
    <lineage>
        <taxon>Eukaryota</taxon>
        <taxon>Viridiplantae</taxon>
        <taxon>Streptophyta</taxon>
        <taxon>Embryophyta</taxon>
        <taxon>Tracheophyta</taxon>
        <taxon>Spermatophyta</taxon>
        <taxon>Magnoliopsida</taxon>
        <taxon>eudicotyledons</taxon>
        <taxon>Gunneridae</taxon>
        <taxon>Pentapetalae</taxon>
        <taxon>rosids</taxon>
        <taxon>fabids</taxon>
        <taxon>Rosales</taxon>
        <taxon>Rosaceae</taxon>
        <taxon>Rosoideae</taxon>
        <taxon>Rosoideae incertae sedis</taxon>
        <taxon>Rosa</taxon>
    </lineage>
</organism>
<evidence type="ECO:0000313" key="2">
    <source>
        <dbReference type="EMBL" id="PRQ53999.1"/>
    </source>
</evidence>
<comment type="caution">
    <text evidence="2">The sequence shown here is derived from an EMBL/GenBank/DDBJ whole genome shotgun (WGS) entry which is preliminary data.</text>
</comment>
<dbReference type="Gramene" id="PRQ53999">
    <property type="protein sequence ID" value="PRQ53999"/>
    <property type="gene ID" value="RchiOBHm_Chr2g0172721"/>
</dbReference>
<proteinExistence type="predicted"/>